<gene>
    <name evidence="11" type="ORF">EXN75_14245</name>
</gene>
<dbReference type="GO" id="GO:0046872">
    <property type="term" value="F:metal ion binding"/>
    <property type="evidence" value="ECO:0007669"/>
    <property type="project" value="UniProtKB-KW"/>
</dbReference>
<feature type="domain" description="Peptidase M16 C-terminal" evidence="10">
    <location>
        <begin position="693"/>
        <end position="855"/>
    </location>
</feature>
<dbReference type="InterPro" id="IPR007863">
    <property type="entry name" value="Peptidase_M16_C"/>
</dbReference>
<accession>A0A4Y8V548</accession>
<comment type="caution">
    <text evidence="11">The sequence shown here is derived from an EMBL/GenBank/DDBJ whole genome shotgun (WGS) entry which is preliminary data.</text>
</comment>
<keyword evidence="5" id="KW-0378">Hydrolase</keyword>
<dbReference type="InterPro" id="IPR050626">
    <property type="entry name" value="Peptidase_M16"/>
</dbReference>
<dbReference type="Pfam" id="PF05193">
    <property type="entry name" value="Peptidase_M16_C"/>
    <property type="match status" value="2"/>
</dbReference>
<protein>
    <submittedName>
        <fullName evidence="11">Insulinase family protein</fullName>
    </submittedName>
</protein>
<organism evidence="11 12">
    <name type="scientific">Segatella hominis</name>
    <dbReference type="NCBI Taxonomy" id="2518605"/>
    <lineage>
        <taxon>Bacteria</taxon>
        <taxon>Pseudomonadati</taxon>
        <taxon>Bacteroidota</taxon>
        <taxon>Bacteroidia</taxon>
        <taxon>Bacteroidales</taxon>
        <taxon>Prevotellaceae</taxon>
        <taxon>Segatella</taxon>
    </lineage>
</organism>
<keyword evidence="6" id="KW-0862">Zinc</keyword>
<dbReference type="RefSeq" id="WP_134844308.1">
    <property type="nucleotide sequence ID" value="NZ_SGVY01000052.1"/>
</dbReference>
<evidence type="ECO:0000256" key="1">
    <source>
        <dbReference type="ARBA" id="ARBA00001947"/>
    </source>
</evidence>
<evidence type="ECO:0000256" key="2">
    <source>
        <dbReference type="ARBA" id="ARBA00007261"/>
    </source>
</evidence>
<keyword evidence="3" id="KW-0645">Protease</keyword>
<dbReference type="InterPro" id="IPR011765">
    <property type="entry name" value="Pept_M16_N"/>
</dbReference>
<dbReference type="Pfam" id="PF00675">
    <property type="entry name" value="Peptidase_M16"/>
    <property type="match status" value="1"/>
</dbReference>
<dbReference type="InterPro" id="IPR001431">
    <property type="entry name" value="Pept_M16_Zn_BS"/>
</dbReference>
<dbReference type="Proteomes" id="UP000297872">
    <property type="component" value="Unassembled WGS sequence"/>
</dbReference>
<dbReference type="InterPro" id="IPR011249">
    <property type="entry name" value="Metalloenz_LuxS/M16"/>
</dbReference>
<dbReference type="PANTHER" id="PTHR43690">
    <property type="entry name" value="NARDILYSIN"/>
    <property type="match status" value="1"/>
</dbReference>
<evidence type="ECO:0000313" key="11">
    <source>
        <dbReference type="EMBL" id="TFH76225.1"/>
    </source>
</evidence>
<dbReference type="GO" id="GO:0004222">
    <property type="term" value="F:metalloendopeptidase activity"/>
    <property type="evidence" value="ECO:0007669"/>
    <property type="project" value="InterPro"/>
</dbReference>
<evidence type="ECO:0000256" key="6">
    <source>
        <dbReference type="ARBA" id="ARBA00022833"/>
    </source>
</evidence>
<evidence type="ECO:0000256" key="3">
    <source>
        <dbReference type="ARBA" id="ARBA00022670"/>
    </source>
</evidence>
<proteinExistence type="inferred from homology"/>
<dbReference type="SUPFAM" id="SSF63411">
    <property type="entry name" value="LuxS/MPP-like metallohydrolase"/>
    <property type="match status" value="4"/>
</dbReference>
<dbReference type="PANTHER" id="PTHR43690:SF34">
    <property type="entry name" value="ZINC PROTEASE PQQL-LIKE"/>
    <property type="match status" value="1"/>
</dbReference>
<evidence type="ECO:0000256" key="5">
    <source>
        <dbReference type="ARBA" id="ARBA00022801"/>
    </source>
</evidence>
<comment type="cofactor">
    <cofactor evidence="1">
        <name>Zn(2+)</name>
        <dbReference type="ChEBI" id="CHEBI:29105"/>
    </cofactor>
</comment>
<evidence type="ECO:0000256" key="7">
    <source>
        <dbReference type="ARBA" id="ARBA00023049"/>
    </source>
</evidence>
<comment type="similarity">
    <text evidence="2 8">Belongs to the peptidase M16 family.</text>
</comment>
<feature type="domain" description="Peptidase M16 C-terminal" evidence="10">
    <location>
        <begin position="200"/>
        <end position="382"/>
    </location>
</feature>
<dbReference type="AlphaFoldDB" id="A0A4Y8V548"/>
<feature type="domain" description="Peptidase M16 N-terminal" evidence="9">
    <location>
        <begin position="53"/>
        <end position="175"/>
    </location>
</feature>
<keyword evidence="12" id="KW-1185">Reference proteome</keyword>
<sequence>MKRSIYTLALQMVITICMLFVPICSQAQINGLVQGKLPNGLTYYILRDPSNAGEVNFYLYQNVGAILETNKQYGLAHFLEHMAFNATEHFPHGVMTYLRDHSLVFNAQTGINETRFQVNNVPVADSEVTASMMWLLKDWCNGIKILPKDVEKEANIISEEWRQSRNVNKRLTEAIAPYIYNHSDYATHNVIGSEKQIHSYTAKDIKAFYQQWYRPELQYVAIIGDIEPTEYEKEVKRIFGAIPASKKPITRENALIPENDTPLYYRFIDKENTSNSVGIYQRNLAITDPTKRDVVGDQLKARLFQRLASQELAMLRNDAKEEFITATVSYSPLVRQYDQNAWDFVPYAGKEQAALKQILAIRERIYRQGFDSEEFEQAKEALYNEMKPLMESDNLGTPDNWMDVFKQNYLYGMPLESFHQQIRRSVESLVDMEVEDLNAWVRSWMNDKNLSFITYSANPSDMNVPLAQFQKILAEVKEDPVLTFDKPASISQLIDYKITPGKINKSTLIKDMNVTEWTLSNGAKVLYKYLPDARKTIYFVGSAMGGNSLVNSKDLPSEKAMQSLIMQSGLYKYSRNQLYEWLQNKDIQLSLSINDYTDGVGGNTTVAHAEDFFQYLHLVLTKQNFNPAVFNKFVEKSKYLYSNRSKTGMSAVQDSINTILYPPSEDNPREDLAFYNRMRLQDLPRLFNDRFGNAAYFTFCLVGALPEQEARQIIEKYVASLPGTPGVAPRQYKLKNISSPKREITCELEADLEGDLGEIELAFTNDKPLSAKEQTALNVVKDLVQARLFDELREKEGGVYSIAVDADYQQVPRFMEELKIHFTTEREKATRMKQRAYEILAEIRTNAFTEENFKKVYIPLVIEQDAQQKAERDTTESTEETDPMLWIAMLNAYVEGHKSNSKDAPEVINFRDITRKDVADVLDKLMEGAKKRDITVKSKQEQYSDF</sequence>
<reference evidence="11 12" key="1">
    <citation type="submission" date="2019-02" db="EMBL/GenBank/DDBJ databases">
        <title>Draft Genome Sequence of the Prevotella sp. BCRC 81118, Isolated from Human Feces.</title>
        <authorList>
            <person name="Huang C.-H."/>
        </authorList>
    </citation>
    <scope>NUCLEOTIDE SEQUENCE [LARGE SCALE GENOMIC DNA]</scope>
    <source>
        <strain evidence="11 12">BCRC 81118</strain>
    </source>
</reference>
<evidence type="ECO:0000259" key="9">
    <source>
        <dbReference type="Pfam" id="PF00675"/>
    </source>
</evidence>
<dbReference type="EMBL" id="SGVY01000052">
    <property type="protein sequence ID" value="TFH76225.1"/>
    <property type="molecule type" value="Genomic_DNA"/>
</dbReference>
<keyword evidence="7" id="KW-0482">Metalloprotease</keyword>
<evidence type="ECO:0000256" key="8">
    <source>
        <dbReference type="RuleBase" id="RU004447"/>
    </source>
</evidence>
<evidence type="ECO:0000256" key="4">
    <source>
        <dbReference type="ARBA" id="ARBA00022723"/>
    </source>
</evidence>
<keyword evidence="4" id="KW-0479">Metal-binding</keyword>
<dbReference type="GeneID" id="302996426"/>
<dbReference type="OrthoDB" id="9811314at2"/>
<evidence type="ECO:0000259" key="10">
    <source>
        <dbReference type="Pfam" id="PF05193"/>
    </source>
</evidence>
<dbReference type="Gene3D" id="3.30.830.10">
    <property type="entry name" value="Metalloenzyme, LuxS/M16 peptidase-like"/>
    <property type="match status" value="4"/>
</dbReference>
<dbReference type="PROSITE" id="PS00143">
    <property type="entry name" value="INSULINASE"/>
    <property type="match status" value="1"/>
</dbReference>
<dbReference type="GO" id="GO:0006508">
    <property type="term" value="P:proteolysis"/>
    <property type="evidence" value="ECO:0007669"/>
    <property type="project" value="UniProtKB-KW"/>
</dbReference>
<evidence type="ECO:0000313" key="12">
    <source>
        <dbReference type="Proteomes" id="UP000297872"/>
    </source>
</evidence>
<name>A0A4Y8V548_9BACT</name>